<proteinExistence type="predicted"/>
<dbReference type="AlphaFoldDB" id="A0A0E9XF62"/>
<dbReference type="EMBL" id="GBXM01007210">
    <property type="protein sequence ID" value="JAI01368.1"/>
    <property type="molecule type" value="Transcribed_RNA"/>
</dbReference>
<organism evidence="1">
    <name type="scientific">Anguilla anguilla</name>
    <name type="common">European freshwater eel</name>
    <name type="synonym">Muraena anguilla</name>
    <dbReference type="NCBI Taxonomy" id="7936"/>
    <lineage>
        <taxon>Eukaryota</taxon>
        <taxon>Metazoa</taxon>
        <taxon>Chordata</taxon>
        <taxon>Craniata</taxon>
        <taxon>Vertebrata</taxon>
        <taxon>Euteleostomi</taxon>
        <taxon>Actinopterygii</taxon>
        <taxon>Neopterygii</taxon>
        <taxon>Teleostei</taxon>
        <taxon>Anguilliformes</taxon>
        <taxon>Anguillidae</taxon>
        <taxon>Anguilla</taxon>
    </lineage>
</organism>
<evidence type="ECO:0000313" key="1">
    <source>
        <dbReference type="EMBL" id="JAI01368.1"/>
    </source>
</evidence>
<reference evidence="1" key="1">
    <citation type="submission" date="2014-11" db="EMBL/GenBank/DDBJ databases">
        <authorList>
            <person name="Amaro Gonzalez C."/>
        </authorList>
    </citation>
    <scope>NUCLEOTIDE SEQUENCE</scope>
</reference>
<protein>
    <submittedName>
        <fullName evidence="1">Uncharacterized protein</fullName>
    </submittedName>
</protein>
<reference evidence="1" key="2">
    <citation type="journal article" date="2015" name="Fish Shellfish Immunol.">
        <title>Early steps in the European eel (Anguilla anguilla)-Vibrio vulnificus interaction in the gills: Role of the RtxA13 toxin.</title>
        <authorList>
            <person name="Callol A."/>
            <person name="Pajuelo D."/>
            <person name="Ebbesson L."/>
            <person name="Teles M."/>
            <person name="MacKenzie S."/>
            <person name="Amaro C."/>
        </authorList>
    </citation>
    <scope>NUCLEOTIDE SEQUENCE</scope>
</reference>
<accession>A0A0E9XF62</accession>
<sequence>MVGFCICFAVQPAMTSLGYGSDLISAAMHTSHKKSILMSCCHAP</sequence>
<name>A0A0E9XF62_ANGAN</name>